<feature type="region of interest" description="Disordered" evidence="1">
    <location>
        <begin position="868"/>
        <end position="896"/>
    </location>
</feature>
<dbReference type="Gene3D" id="2.60.40.640">
    <property type="match status" value="1"/>
</dbReference>
<protein>
    <recommendedName>
        <fullName evidence="2">Arrestin C-terminal-like domain-containing protein</fullName>
    </recommendedName>
</protein>
<name>A0A5C3KSH9_COPMA</name>
<dbReference type="EMBL" id="ML210224">
    <property type="protein sequence ID" value="TFK23165.1"/>
    <property type="molecule type" value="Genomic_DNA"/>
</dbReference>
<evidence type="ECO:0000259" key="2">
    <source>
        <dbReference type="SMART" id="SM01017"/>
    </source>
</evidence>
<dbReference type="AlphaFoldDB" id="A0A5C3KSH9"/>
<dbReference type="PANTHER" id="PTHR11188">
    <property type="entry name" value="ARRESTIN DOMAIN CONTAINING PROTEIN"/>
    <property type="match status" value="1"/>
</dbReference>
<gene>
    <name evidence="3" type="ORF">FA15DRAFT_670775</name>
</gene>
<feature type="compositionally biased region" description="Basic and acidic residues" evidence="1">
    <location>
        <begin position="430"/>
        <end position="445"/>
    </location>
</feature>
<feature type="compositionally biased region" description="Low complexity" evidence="1">
    <location>
        <begin position="813"/>
        <end position="852"/>
    </location>
</feature>
<evidence type="ECO:0000313" key="4">
    <source>
        <dbReference type="Proteomes" id="UP000307440"/>
    </source>
</evidence>
<organism evidence="3 4">
    <name type="scientific">Coprinopsis marcescibilis</name>
    <name type="common">Agaric fungus</name>
    <name type="synonym">Psathyrella marcescibilis</name>
    <dbReference type="NCBI Taxonomy" id="230819"/>
    <lineage>
        <taxon>Eukaryota</taxon>
        <taxon>Fungi</taxon>
        <taxon>Dikarya</taxon>
        <taxon>Basidiomycota</taxon>
        <taxon>Agaricomycotina</taxon>
        <taxon>Agaricomycetes</taxon>
        <taxon>Agaricomycetidae</taxon>
        <taxon>Agaricales</taxon>
        <taxon>Agaricineae</taxon>
        <taxon>Psathyrellaceae</taxon>
        <taxon>Coprinopsis</taxon>
    </lineage>
</organism>
<proteinExistence type="predicted"/>
<dbReference type="PANTHER" id="PTHR11188:SF17">
    <property type="entry name" value="FI21816P1"/>
    <property type="match status" value="1"/>
</dbReference>
<dbReference type="SMART" id="SM01017">
    <property type="entry name" value="Arrestin_C"/>
    <property type="match status" value="1"/>
</dbReference>
<feature type="region of interest" description="Disordered" evidence="1">
    <location>
        <begin position="792"/>
        <end position="852"/>
    </location>
</feature>
<feature type="region of interest" description="Disordered" evidence="1">
    <location>
        <begin position="273"/>
        <end position="374"/>
    </location>
</feature>
<feature type="domain" description="Arrestin C-terminal-like" evidence="2">
    <location>
        <begin position="588"/>
        <end position="777"/>
    </location>
</feature>
<feature type="region of interest" description="Disordered" evidence="1">
    <location>
        <begin position="427"/>
        <end position="488"/>
    </location>
</feature>
<feature type="compositionally biased region" description="Basic and acidic residues" evidence="1">
    <location>
        <begin position="343"/>
        <end position="353"/>
    </location>
</feature>
<dbReference type="InterPro" id="IPR014752">
    <property type="entry name" value="Arrestin-like_C"/>
</dbReference>
<dbReference type="InterPro" id="IPR011022">
    <property type="entry name" value="Arrestin_C-like"/>
</dbReference>
<sequence length="896" mass="98880">MNRNTSTPPKNKSLTIRLSESAVYLPTDTPNGRSRRNSETRTSMLRGLLVLELAKPMKISNISVELIATTFNAWPEGVGARRIEIKEEHHPFHASTVYFDANTTSSLHRRTMSIGPGTTAHGYDYNDLGWEDDEEEGPPLVTTGEEGHNAGLVDSLGHNTARSRPLLVPSAESSDRPSRPRRVSFDSQNFIRVPVSHNEDLADVPVPPYSAVDPASPTFVTSPLFPTNNPSVHYLPVHREASVSRSQDPAQELEDFRTSLNSNLRAYPFSNSTLSLRSGADRSLSRTTSRHMVDVPEDGDMPESGPTLTRLSPTNHSGSPSLDGSGSNSGENLAQTTSPERSLLQRDRSHSRDALLSPNNPSTSRSRDRGRKDSRFSLSAVTDAFREVVRSTSSSRAARLILPSLERSESETTASLFRSRNRSTDGSLVFDERQRSRGRTMDRRLLPVSAEDESEAQLSGLSPTRLTNSSISDSGSHTRQSLSLPRPSVDVGRVFGEHDIKGKPVTGHGWKEFKKGTYTYPISFSIPCTAPPTLQSNFGSVVWRLNATVHRPGTLTKKLTASRDVLVVSCPSEDETEDTENIIVERPWEQQLQYLISISGRSFFIGGTVPITFTLMPLEKVKFHRFSVFIEERVDYYTHMSRIAKSDPVTRFDLLSVKGEGGKNAPQLLPLDSDDVDALKNSPLYSIMDAEADESDMAAMMMGPGPWTFHQDLKLPASCKRMKFTNKNRRANIVVTHLLKTVMRVERGDDTHKDKSGKRRLFDIVVQTPIHILSCRCNPDWISLPRYSESFSDDSPVTPTCPCEINRQQQSEASPFSARRRPFSSAGESSSSTTVNQSASASPLAASDSTTAPAFQTSQHFERLVSGLETEFGEHPPSYASVVDTPSPGIYVSVST</sequence>
<evidence type="ECO:0000313" key="3">
    <source>
        <dbReference type="EMBL" id="TFK23165.1"/>
    </source>
</evidence>
<accession>A0A5C3KSH9</accession>
<dbReference type="Proteomes" id="UP000307440">
    <property type="component" value="Unassembled WGS sequence"/>
</dbReference>
<dbReference type="GO" id="GO:0030674">
    <property type="term" value="F:protein-macromolecule adaptor activity"/>
    <property type="evidence" value="ECO:0007669"/>
    <property type="project" value="TreeGrafter"/>
</dbReference>
<dbReference type="STRING" id="230819.A0A5C3KSH9"/>
<dbReference type="OrthoDB" id="2238745at2759"/>
<dbReference type="GO" id="GO:0031625">
    <property type="term" value="F:ubiquitin protein ligase binding"/>
    <property type="evidence" value="ECO:0007669"/>
    <property type="project" value="TreeGrafter"/>
</dbReference>
<dbReference type="Pfam" id="PF00339">
    <property type="entry name" value="Arrestin_N"/>
    <property type="match status" value="1"/>
</dbReference>
<dbReference type="InterPro" id="IPR011021">
    <property type="entry name" value="Arrestin-like_N"/>
</dbReference>
<reference evidence="3 4" key="1">
    <citation type="journal article" date="2019" name="Nat. Ecol. Evol.">
        <title>Megaphylogeny resolves global patterns of mushroom evolution.</title>
        <authorList>
            <person name="Varga T."/>
            <person name="Krizsan K."/>
            <person name="Foldi C."/>
            <person name="Dima B."/>
            <person name="Sanchez-Garcia M."/>
            <person name="Sanchez-Ramirez S."/>
            <person name="Szollosi G.J."/>
            <person name="Szarkandi J.G."/>
            <person name="Papp V."/>
            <person name="Albert L."/>
            <person name="Andreopoulos W."/>
            <person name="Angelini C."/>
            <person name="Antonin V."/>
            <person name="Barry K.W."/>
            <person name="Bougher N.L."/>
            <person name="Buchanan P."/>
            <person name="Buyck B."/>
            <person name="Bense V."/>
            <person name="Catcheside P."/>
            <person name="Chovatia M."/>
            <person name="Cooper J."/>
            <person name="Damon W."/>
            <person name="Desjardin D."/>
            <person name="Finy P."/>
            <person name="Geml J."/>
            <person name="Haridas S."/>
            <person name="Hughes K."/>
            <person name="Justo A."/>
            <person name="Karasinski D."/>
            <person name="Kautmanova I."/>
            <person name="Kiss B."/>
            <person name="Kocsube S."/>
            <person name="Kotiranta H."/>
            <person name="LaButti K.M."/>
            <person name="Lechner B.E."/>
            <person name="Liimatainen K."/>
            <person name="Lipzen A."/>
            <person name="Lukacs Z."/>
            <person name="Mihaltcheva S."/>
            <person name="Morgado L.N."/>
            <person name="Niskanen T."/>
            <person name="Noordeloos M.E."/>
            <person name="Ohm R.A."/>
            <person name="Ortiz-Santana B."/>
            <person name="Ovrebo C."/>
            <person name="Racz N."/>
            <person name="Riley R."/>
            <person name="Savchenko A."/>
            <person name="Shiryaev A."/>
            <person name="Soop K."/>
            <person name="Spirin V."/>
            <person name="Szebenyi C."/>
            <person name="Tomsovsky M."/>
            <person name="Tulloss R.E."/>
            <person name="Uehling J."/>
            <person name="Grigoriev I.V."/>
            <person name="Vagvolgyi C."/>
            <person name="Papp T."/>
            <person name="Martin F.M."/>
            <person name="Miettinen O."/>
            <person name="Hibbett D.S."/>
            <person name="Nagy L.G."/>
        </authorList>
    </citation>
    <scope>NUCLEOTIDE SEQUENCE [LARGE SCALE GENOMIC DNA]</scope>
    <source>
        <strain evidence="3 4">CBS 121175</strain>
    </source>
</reference>
<feature type="compositionally biased region" description="Polar residues" evidence="1">
    <location>
        <begin position="306"/>
        <end position="340"/>
    </location>
</feature>
<dbReference type="GO" id="GO:0070086">
    <property type="term" value="P:ubiquitin-dependent endocytosis"/>
    <property type="evidence" value="ECO:0007669"/>
    <property type="project" value="TreeGrafter"/>
</dbReference>
<keyword evidence="4" id="KW-1185">Reference proteome</keyword>
<dbReference type="InterPro" id="IPR050357">
    <property type="entry name" value="Arrestin_domain-protein"/>
</dbReference>
<dbReference type="GO" id="GO:0005829">
    <property type="term" value="C:cytosol"/>
    <property type="evidence" value="ECO:0007669"/>
    <property type="project" value="TreeGrafter"/>
</dbReference>
<dbReference type="Pfam" id="PF02752">
    <property type="entry name" value="Arrestin_C"/>
    <property type="match status" value="1"/>
</dbReference>
<feature type="compositionally biased region" description="Polar residues" evidence="1">
    <location>
        <begin position="456"/>
        <end position="483"/>
    </location>
</feature>
<dbReference type="GO" id="GO:0005886">
    <property type="term" value="C:plasma membrane"/>
    <property type="evidence" value="ECO:0007669"/>
    <property type="project" value="TreeGrafter"/>
</dbReference>
<feature type="compositionally biased region" description="Basic and acidic residues" evidence="1">
    <location>
        <begin position="365"/>
        <end position="374"/>
    </location>
</feature>
<evidence type="ECO:0000256" key="1">
    <source>
        <dbReference type="SAM" id="MobiDB-lite"/>
    </source>
</evidence>